<gene>
    <name evidence="1" type="ORF">QRX88_17105</name>
</gene>
<evidence type="ECO:0000313" key="1">
    <source>
        <dbReference type="EMBL" id="MDL4937423.1"/>
    </source>
</evidence>
<dbReference type="AlphaFoldDB" id="A0ABD4ZXQ4"/>
<sequence length="129" mass="15404">MKEIKTFLNEEDYFSYFDQICMDSYLIDYYPLVLVEIKAICIKIKKYISLVNSCNYFEIHSKILGLDARLQIILTLLPTNFEKTYNPFEKITQKEIIECSRKDYKLFSREIFDLKIDGNIPHSLYFSVL</sequence>
<reference evidence="1 2" key="1">
    <citation type="submission" date="2023-06" db="EMBL/GenBank/DDBJ databases">
        <title>Acute promotion of culturable opportunistic pathogens and persistent increase of antibiotic resistance following antibiotic exposure in mouse gut microbiota.</title>
        <authorList>
            <person name="Li L."/>
            <person name="Wang B."/>
            <person name="Sun Y."/>
            <person name="Wang M."/>
            <person name="Xu H."/>
        </authorList>
    </citation>
    <scope>NUCLEOTIDE SEQUENCE [LARGE SCALE GENOMIC DNA]</scope>
    <source>
        <strain evidence="1 2">CRI2_2</strain>
    </source>
</reference>
<evidence type="ECO:0000313" key="2">
    <source>
        <dbReference type="Proteomes" id="UP001241571"/>
    </source>
</evidence>
<dbReference type="RefSeq" id="WP_103301339.1">
    <property type="nucleotide sequence ID" value="NZ_CAJSZC010000010.1"/>
</dbReference>
<dbReference type="Proteomes" id="UP001241571">
    <property type="component" value="Unassembled WGS sequence"/>
</dbReference>
<dbReference type="Pfam" id="PF22652">
    <property type="entry name" value="DUF7006"/>
    <property type="match status" value="1"/>
</dbReference>
<protein>
    <submittedName>
        <fullName evidence="1">Uncharacterized protein</fullName>
    </submittedName>
</protein>
<dbReference type="EMBL" id="JASUBT010000018">
    <property type="protein sequence ID" value="MDL4937423.1"/>
    <property type="molecule type" value="Genomic_DNA"/>
</dbReference>
<accession>A0ABD4ZXQ4</accession>
<dbReference type="InterPro" id="IPR054275">
    <property type="entry name" value="DUF7006"/>
</dbReference>
<organism evidence="1 2">
    <name type="scientific">Enterococcus gallinarum</name>
    <dbReference type="NCBI Taxonomy" id="1353"/>
    <lineage>
        <taxon>Bacteria</taxon>
        <taxon>Bacillati</taxon>
        <taxon>Bacillota</taxon>
        <taxon>Bacilli</taxon>
        <taxon>Lactobacillales</taxon>
        <taxon>Enterococcaceae</taxon>
        <taxon>Enterococcus</taxon>
    </lineage>
</organism>
<comment type="caution">
    <text evidence="1">The sequence shown here is derived from an EMBL/GenBank/DDBJ whole genome shotgun (WGS) entry which is preliminary data.</text>
</comment>
<proteinExistence type="predicted"/>
<name>A0ABD4ZXQ4_ENTGA</name>